<dbReference type="InterPro" id="IPR015300">
    <property type="entry name" value="DNA-bd_pseudobarrel_sf"/>
</dbReference>
<evidence type="ECO:0000256" key="1">
    <source>
        <dbReference type="ARBA" id="ARBA00004123"/>
    </source>
</evidence>
<evidence type="ECO:0000313" key="8">
    <source>
        <dbReference type="Proteomes" id="UP000244336"/>
    </source>
</evidence>
<dbReference type="Proteomes" id="UP000244336">
    <property type="component" value="Chromosome 5"/>
</dbReference>
<evidence type="ECO:0000256" key="2">
    <source>
        <dbReference type="ARBA" id="ARBA00023015"/>
    </source>
</evidence>
<dbReference type="CDD" id="cd10017">
    <property type="entry name" value="B3_DNA"/>
    <property type="match status" value="1"/>
</dbReference>
<dbReference type="GO" id="GO:0003677">
    <property type="term" value="F:DNA binding"/>
    <property type="evidence" value="ECO:0007669"/>
    <property type="project" value="UniProtKB-KW"/>
</dbReference>
<keyword evidence="3" id="KW-0238">DNA-binding</keyword>
<dbReference type="OrthoDB" id="636192at2759"/>
<evidence type="ECO:0000313" key="7">
    <source>
        <dbReference type="EMBL" id="PUZ56213.1"/>
    </source>
</evidence>
<dbReference type="AlphaFoldDB" id="A0A2T7DKV1"/>
<feature type="region of interest" description="Disordered" evidence="6">
    <location>
        <begin position="222"/>
        <end position="267"/>
    </location>
</feature>
<dbReference type="EMBL" id="CM009753">
    <property type="protein sequence ID" value="PUZ56213.1"/>
    <property type="molecule type" value="Genomic_DNA"/>
</dbReference>
<dbReference type="PANTHER" id="PTHR34397">
    <property type="entry name" value="OS05G0237600 PROTEIN"/>
    <property type="match status" value="1"/>
</dbReference>
<feature type="region of interest" description="Disordered" evidence="6">
    <location>
        <begin position="306"/>
        <end position="345"/>
    </location>
</feature>
<dbReference type="STRING" id="1504633.A0A2T7DKV1"/>
<feature type="region of interest" description="Disordered" evidence="6">
    <location>
        <begin position="1"/>
        <end position="36"/>
    </location>
</feature>
<accession>A0A2T7DKV1</accession>
<keyword evidence="4" id="KW-0804">Transcription</keyword>
<reference evidence="7 8" key="1">
    <citation type="submission" date="2018-04" db="EMBL/GenBank/DDBJ databases">
        <title>WGS assembly of Panicum hallii var. hallii HAL2.</title>
        <authorList>
            <person name="Lovell J."/>
            <person name="Jenkins J."/>
            <person name="Lowry D."/>
            <person name="Mamidi S."/>
            <person name="Sreedasyam A."/>
            <person name="Weng X."/>
            <person name="Barry K."/>
            <person name="Bonette J."/>
            <person name="Campitelli B."/>
            <person name="Daum C."/>
            <person name="Gordon S."/>
            <person name="Gould B."/>
            <person name="Lipzen A."/>
            <person name="MacQueen A."/>
            <person name="Palacio-Mejia J."/>
            <person name="Plott C."/>
            <person name="Shakirov E."/>
            <person name="Shu S."/>
            <person name="Yoshinaga Y."/>
            <person name="Zane M."/>
            <person name="Rokhsar D."/>
            <person name="Grimwood J."/>
            <person name="Schmutz J."/>
            <person name="Juenger T."/>
        </authorList>
    </citation>
    <scope>NUCLEOTIDE SEQUENCE [LARGE SCALE GENOMIC DNA]</scope>
    <source>
        <strain evidence="8">cv. HAL2</strain>
    </source>
</reference>
<name>A0A2T7DKV1_9POAL</name>
<evidence type="ECO:0008006" key="9">
    <source>
        <dbReference type="Google" id="ProtNLM"/>
    </source>
</evidence>
<feature type="compositionally biased region" description="Acidic residues" evidence="6">
    <location>
        <begin position="336"/>
        <end position="345"/>
    </location>
</feature>
<keyword evidence="8" id="KW-1185">Reference proteome</keyword>
<dbReference type="GO" id="GO:0005634">
    <property type="term" value="C:nucleus"/>
    <property type="evidence" value="ECO:0007669"/>
    <property type="project" value="UniProtKB-SubCell"/>
</dbReference>
<gene>
    <name evidence="7" type="ORF">GQ55_5G277800</name>
</gene>
<dbReference type="PANTHER" id="PTHR34397:SF15">
    <property type="entry name" value="OS08G0282100 PROTEIN"/>
    <property type="match status" value="1"/>
</dbReference>
<sequence length="345" mass="38345">MEGGGRSAAAAAAKKKRRKKNGSGCSAGASRPPRAVVPFDQVRGGISDALRERLAALGATAPSYVVEKEPLEMSDVHRNQARLLFSCKGEAALQRCPLTACFTEQETRFVWEEDDRSRRPRKTIAGLLVTALDRGGRSYNLVCRYLTCNFSYRFKTEWKKFVEDNGLSKGMRVELWAFRSRQLPNRYERVGSDDRVLVAVRKEIGHPDGSLGLVVLHYDDDELDPEQGDDEDDEAMPVQETETETGTGTTGQMKSEAAAAPEEKLLTSGGAACAEPTMTREEMVARFGLQMFLAAVGLIMLKRRHSVTQTSKKRVHEEDEQHKLQCSRKNVKEATDEVTESSENL</sequence>
<protein>
    <recommendedName>
        <fullName evidence="9">TF-B3 domain-containing protein</fullName>
    </recommendedName>
</protein>
<evidence type="ECO:0000256" key="3">
    <source>
        <dbReference type="ARBA" id="ARBA00023125"/>
    </source>
</evidence>
<evidence type="ECO:0000256" key="5">
    <source>
        <dbReference type="ARBA" id="ARBA00023242"/>
    </source>
</evidence>
<dbReference type="SUPFAM" id="SSF101936">
    <property type="entry name" value="DNA-binding pseudobarrel domain"/>
    <property type="match status" value="1"/>
</dbReference>
<dbReference type="Gene3D" id="2.40.330.10">
    <property type="entry name" value="DNA-binding pseudobarrel domain"/>
    <property type="match status" value="1"/>
</dbReference>
<dbReference type="Gramene" id="PUZ56213">
    <property type="protein sequence ID" value="PUZ56213"/>
    <property type="gene ID" value="GQ55_5G277800"/>
</dbReference>
<feature type="compositionally biased region" description="Acidic residues" evidence="6">
    <location>
        <begin position="222"/>
        <end position="235"/>
    </location>
</feature>
<keyword evidence="5" id="KW-0539">Nucleus</keyword>
<evidence type="ECO:0000256" key="4">
    <source>
        <dbReference type="ARBA" id="ARBA00023163"/>
    </source>
</evidence>
<organism evidence="7 8">
    <name type="scientific">Panicum hallii var. hallii</name>
    <dbReference type="NCBI Taxonomy" id="1504633"/>
    <lineage>
        <taxon>Eukaryota</taxon>
        <taxon>Viridiplantae</taxon>
        <taxon>Streptophyta</taxon>
        <taxon>Embryophyta</taxon>
        <taxon>Tracheophyta</taxon>
        <taxon>Spermatophyta</taxon>
        <taxon>Magnoliopsida</taxon>
        <taxon>Liliopsida</taxon>
        <taxon>Poales</taxon>
        <taxon>Poaceae</taxon>
        <taxon>PACMAD clade</taxon>
        <taxon>Panicoideae</taxon>
        <taxon>Panicodae</taxon>
        <taxon>Paniceae</taxon>
        <taxon>Panicinae</taxon>
        <taxon>Panicum</taxon>
        <taxon>Panicum sect. Panicum</taxon>
    </lineage>
</organism>
<proteinExistence type="predicted"/>
<evidence type="ECO:0000256" key="6">
    <source>
        <dbReference type="SAM" id="MobiDB-lite"/>
    </source>
</evidence>
<dbReference type="InterPro" id="IPR003340">
    <property type="entry name" value="B3_DNA-bd"/>
</dbReference>
<keyword evidence="2" id="KW-0805">Transcription regulation</keyword>
<comment type="subcellular location">
    <subcellularLocation>
        <location evidence="1">Nucleus</location>
    </subcellularLocation>
</comment>